<feature type="modified residue" description="4-aspartylphosphate" evidence="3">
    <location>
        <position position="56"/>
    </location>
</feature>
<comment type="caution">
    <text evidence="6">The sequence shown here is derived from an EMBL/GenBank/DDBJ whole genome shotgun (WGS) entry which is preliminary data.</text>
</comment>
<dbReference type="RefSeq" id="WP_106593491.1">
    <property type="nucleotide sequence ID" value="NZ_PYAS01000001.1"/>
</dbReference>
<dbReference type="InterPro" id="IPR016032">
    <property type="entry name" value="Sig_transdc_resp-reg_C-effctor"/>
</dbReference>
<dbReference type="CDD" id="cd06170">
    <property type="entry name" value="LuxR_C_like"/>
    <property type="match status" value="1"/>
</dbReference>
<keyword evidence="7" id="KW-1185">Reference proteome</keyword>
<evidence type="ECO:0000313" key="7">
    <source>
        <dbReference type="Proteomes" id="UP000241964"/>
    </source>
</evidence>
<dbReference type="InterPro" id="IPR001789">
    <property type="entry name" value="Sig_transdc_resp-reg_receiver"/>
</dbReference>
<feature type="domain" description="Response regulatory" evidence="5">
    <location>
        <begin position="5"/>
        <end position="121"/>
    </location>
</feature>
<dbReference type="Proteomes" id="UP000241964">
    <property type="component" value="Unassembled WGS sequence"/>
</dbReference>
<evidence type="ECO:0000256" key="3">
    <source>
        <dbReference type="PROSITE-ProRule" id="PRU00169"/>
    </source>
</evidence>
<dbReference type="PRINTS" id="PR00038">
    <property type="entry name" value="HTHLUXR"/>
</dbReference>
<dbReference type="SUPFAM" id="SSF46894">
    <property type="entry name" value="C-terminal effector domain of the bipartite response regulators"/>
    <property type="match status" value="1"/>
</dbReference>
<evidence type="ECO:0000256" key="2">
    <source>
        <dbReference type="ARBA" id="ARBA00023125"/>
    </source>
</evidence>
<protein>
    <submittedName>
        <fullName evidence="6">LuxR family two component transcriptional regulator</fullName>
    </submittedName>
</protein>
<dbReference type="GO" id="GO:0003677">
    <property type="term" value="F:DNA binding"/>
    <property type="evidence" value="ECO:0007669"/>
    <property type="project" value="UniProtKB-KW"/>
</dbReference>
<dbReference type="CDD" id="cd17535">
    <property type="entry name" value="REC_NarL-like"/>
    <property type="match status" value="1"/>
</dbReference>
<dbReference type="Pfam" id="PF00196">
    <property type="entry name" value="GerE"/>
    <property type="match status" value="1"/>
</dbReference>
<dbReference type="OrthoDB" id="9797341at2"/>
<dbReference type="PROSITE" id="PS50110">
    <property type="entry name" value="RESPONSE_REGULATORY"/>
    <property type="match status" value="1"/>
</dbReference>
<evidence type="ECO:0000256" key="1">
    <source>
        <dbReference type="ARBA" id="ARBA00022553"/>
    </source>
</evidence>
<dbReference type="Gene3D" id="3.40.50.2300">
    <property type="match status" value="1"/>
</dbReference>
<organism evidence="6 7">
    <name type="scientific">Dyadobacter jiangsuensis</name>
    <dbReference type="NCBI Taxonomy" id="1591085"/>
    <lineage>
        <taxon>Bacteria</taxon>
        <taxon>Pseudomonadati</taxon>
        <taxon>Bacteroidota</taxon>
        <taxon>Cytophagia</taxon>
        <taxon>Cytophagales</taxon>
        <taxon>Spirosomataceae</taxon>
        <taxon>Dyadobacter</taxon>
    </lineage>
</organism>
<accession>A0A2P8GIK4</accession>
<sequence length="213" mass="23890">MKKIEVAIIDDHEVVIDGLVAMLSTSDLLEITYTTQSGKELLGHLQTASPDVLLMDIQMPEISGIELCRQVLQQQPKVNIIAFSSFDDSSYVKNVMRKGARGYLLKNSDKQTIVRAIERVAGGEDFLDDKIKNILLQETLTGQRRSIYEIPLTKREKELVTLIAEGHSSQEIADKLYISLRTVETHRLNINQKMGVKNTAGLLKEAIKRGLID</sequence>
<evidence type="ECO:0000259" key="4">
    <source>
        <dbReference type="PROSITE" id="PS50043"/>
    </source>
</evidence>
<evidence type="ECO:0000313" key="6">
    <source>
        <dbReference type="EMBL" id="PSL33802.1"/>
    </source>
</evidence>
<dbReference type="InterPro" id="IPR039420">
    <property type="entry name" value="WalR-like"/>
</dbReference>
<dbReference type="SMART" id="SM00421">
    <property type="entry name" value="HTH_LUXR"/>
    <property type="match status" value="1"/>
</dbReference>
<dbReference type="PANTHER" id="PTHR43214">
    <property type="entry name" value="TWO-COMPONENT RESPONSE REGULATOR"/>
    <property type="match status" value="1"/>
</dbReference>
<dbReference type="InterPro" id="IPR000792">
    <property type="entry name" value="Tscrpt_reg_LuxR_C"/>
</dbReference>
<reference evidence="6 7" key="1">
    <citation type="submission" date="2018-03" db="EMBL/GenBank/DDBJ databases">
        <title>Genomic Encyclopedia of Archaeal and Bacterial Type Strains, Phase II (KMG-II): from individual species to whole genera.</title>
        <authorList>
            <person name="Goeker M."/>
        </authorList>
    </citation>
    <scope>NUCLEOTIDE SEQUENCE [LARGE SCALE GENOMIC DNA]</scope>
    <source>
        <strain evidence="6 7">DSM 29057</strain>
    </source>
</reference>
<feature type="domain" description="HTH luxR-type" evidence="4">
    <location>
        <begin position="145"/>
        <end position="210"/>
    </location>
</feature>
<dbReference type="PROSITE" id="PS00622">
    <property type="entry name" value="HTH_LUXR_1"/>
    <property type="match status" value="1"/>
</dbReference>
<evidence type="ECO:0000259" key="5">
    <source>
        <dbReference type="PROSITE" id="PS50110"/>
    </source>
</evidence>
<dbReference type="EMBL" id="PYAS01000001">
    <property type="protein sequence ID" value="PSL33802.1"/>
    <property type="molecule type" value="Genomic_DNA"/>
</dbReference>
<proteinExistence type="predicted"/>
<keyword evidence="2" id="KW-0238">DNA-binding</keyword>
<dbReference type="GO" id="GO:0006355">
    <property type="term" value="P:regulation of DNA-templated transcription"/>
    <property type="evidence" value="ECO:0007669"/>
    <property type="project" value="InterPro"/>
</dbReference>
<dbReference type="InterPro" id="IPR058245">
    <property type="entry name" value="NreC/VraR/RcsB-like_REC"/>
</dbReference>
<dbReference type="GO" id="GO:0000160">
    <property type="term" value="P:phosphorelay signal transduction system"/>
    <property type="evidence" value="ECO:0007669"/>
    <property type="project" value="InterPro"/>
</dbReference>
<dbReference type="SMART" id="SM00448">
    <property type="entry name" value="REC"/>
    <property type="match status" value="1"/>
</dbReference>
<dbReference type="PROSITE" id="PS50043">
    <property type="entry name" value="HTH_LUXR_2"/>
    <property type="match status" value="1"/>
</dbReference>
<dbReference type="PANTHER" id="PTHR43214:SF43">
    <property type="entry name" value="TWO-COMPONENT RESPONSE REGULATOR"/>
    <property type="match status" value="1"/>
</dbReference>
<keyword evidence="1 3" id="KW-0597">Phosphoprotein</keyword>
<name>A0A2P8GIK4_9BACT</name>
<dbReference type="InterPro" id="IPR011006">
    <property type="entry name" value="CheY-like_superfamily"/>
</dbReference>
<dbReference type="SUPFAM" id="SSF52172">
    <property type="entry name" value="CheY-like"/>
    <property type="match status" value="1"/>
</dbReference>
<dbReference type="Pfam" id="PF00072">
    <property type="entry name" value="Response_reg"/>
    <property type="match status" value="1"/>
</dbReference>
<gene>
    <name evidence="6" type="ORF">CLV60_101171</name>
</gene>
<dbReference type="AlphaFoldDB" id="A0A2P8GIK4"/>